<dbReference type="RefSeq" id="WP_081791505.1">
    <property type="nucleotide sequence ID" value="NZ_CP081966.1"/>
</dbReference>
<dbReference type="Proteomes" id="UP000825591">
    <property type="component" value="Chromosome"/>
</dbReference>
<name>A0ABX9B1H0_9PSED</name>
<protein>
    <submittedName>
        <fullName evidence="1">RHS repeat-associated core domain-containing protein</fullName>
    </submittedName>
</protein>
<proteinExistence type="predicted"/>
<accession>A0ABX9B1H0</accession>
<dbReference type="EMBL" id="CP081966">
    <property type="protein sequence ID" value="QZP27192.1"/>
    <property type="molecule type" value="Genomic_DNA"/>
</dbReference>
<dbReference type="InterPro" id="IPR022385">
    <property type="entry name" value="Rhs_assc_core"/>
</dbReference>
<evidence type="ECO:0000313" key="1">
    <source>
        <dbReference type="EMBL" id="QZP27192.1"/>
    </source>
</evidence>
<keyword evidence="2" id="KW-1185">Reference proteome</keyword>
<organism evidence="1 2">
    <name type="scientific">Pseudomonas mosselii</name>
    <dbReference type="NCBI Taxonomy" id="78327"/>
    <lineage>
        <taxon>Bacteria</taxon>
        <taxon>Pseudomonadati</taxon>
        <taxon>Pseudomonadota</taxon>
        <taxon>Gammaproteobacteria</taxon>
        <taxon>Pseudomonadales</taxon>
        <taxon>Pseudomonadaceae</taxon>
        <taxon>Pseudomonas</taxon>
    </lineage>
</organism>
<dbReference type="SUPFAM" id="SSF56399">
    <property type="entry name" value="ADP-ribosylation"/>
    <property type="match status" value="1"/>
</dbReference>
<reference evidence="1 2" key="1">
    <citation type="submission" date="2021-08" db="EMBL/GenBank/DDBJ databases">
        <title>Bactericidal Effect of Pseudomonas oryziphila sp. nov., a novel Pseudomonas Species Against Xanthomonas oryzae Reduces Disease Severity of Bacterial Leaf Streak of Rice.</title>
        <authorList>
            <person name="Yang R."/>
            <person name="Li S."/>
            <person name="Li Y."/>
            <person name="Yan Y."/>
            <person name="Fang Y."/>
            <person name="Zou L."/>
            <person name="Chen G."/>
        </authorList>
    </citation>
    <scope>NUCLEOTIDE SEQUENCE [LARGE SCALE GENOMIC DNA]</scope>
    <source>
        <strain evidence="1 2">DSM 17497</strain>
    </source>
</reference>
<evidence type="ECO:0000313" key="2">
    <source>
        <dbReference type="Proteomes" id="UP000825591"/>
    </source>
</evidence>
<dbReference type="NCBIfam" id="TIGR03696">
    <property type="entry name" value="Rhs_assc_core"/>
    <property type="match status" value="1"/>
</dbReference>
<dbReference type="Gene3D" id="2.180.10.10">
    <property type="entry name" value="RHS repeat-associated core"/>
    <property type="match status" value="1"/>
</dbReference>
<gene>
    <name evidence="1" type="ORF">K5H97_02200</name>
</gene>
<sequence>MSQYLPMTDHQRSPFRGRNFSRAYTPYGATAAAGGPILGFCGQPCERPIGIYPLGNGYRCYSPTALRFLSPDRLSPFDEGGINAYGYCAGDPVNKWDLSGGVWEPIFGGIMGIIGTVETASSLATNIKLRKNIKTQKATSNDPAVLNTVEPTRTRILEEKIATGLALGATASAGATLAGVAVAAPVGVVLAGGSFGAWALDKVAARREEKRRENPLDFLGRSAGTRENQIIAAFKVVRKAINDDIGSIESAPNEVLAAANELRELV</sequence>